<evidence type="ECO:0000256" key="1">
    <source>
        <dbReference type="ARBA" id="ARBA00022723"/>
    </source>
</evidence>
<dbReference type="GO" id="GO:0004053">
    <property type="term" value="F:arginase activity"/>
    <property type="evidence" value="ECO:0007669"/>
    <property type="project" value="TreeGrafter"/>
</dbReference>
<dbReference type="SUPFAM" id="SSF52768">
    <property type="entry name" value="Arginase/deacetylase"/>
    <property type="match status" value="1"/>
</dbReference>
<evidence type="ECO:0000313" key="4">
    <source>
        <dbReference type="EMBL" id="QHT26347.1"/>
    </source>
</evidence>
<evidence type="ECO:0008006" key="5">
    <source>
        <dbReference type="Google" id="ProtNLM"/>
    </source>
</evidence>
<dbReference type="Gene3D" id="3.40.800.10">
    <property type="entry name" value="Ureohydrolase domain"/>
    <property type="match status" value="1"/>
</dbReference>
<dbReference type="GO" id="GO:0030145">
    <property type="term" value="F:manganese ion binding"/>
    <property type="evidence" value="ECO:0007669"/>
    <property type="project" value="TreeGrafter"/>
</dbReference>
<dbReference type="InterPro" id="IPR006035">
    <property type="entry name" value="Ureohydrolase"/>
</dbReference>
<dbReference type="EMBL" id="MN739785">
    <property type="protein sequence ID" value="QHT26347.1"/>
    <property type="molecule type" value="Genomic_DNA"/>
</dbReference>
<proteinExistence type="predicted"/>
<protein>
    <recommendedName>
        <fullName evidence="5">Arginase</fullName>
    </recommendedName>
</protein>
<accession>A0A6C0EAZ0</accession>
<keyword evidence="3" id="KW-0464">Manganese</keyword>
<dbReference type="PRINTS" id="PR00116">
    <property type="entry name" value="ARGINASE"/>
</dbReference>
<dbReference type="Pfam" id="PF00491">
    <property type="entry name" value="Arginase"/>
    <property type="match status" value="1"/>
</dbReference>
<dbReference type="PROSITE" id="PS51409">
    <property type="entry name" value="ARGINASE_2"/>
    <property type="match status" value="1"/>
</dbReference>
<dbReference type="PANTHER" id="PTHR43782">
    <property type="entry name" value="ARGINASE"/>
    <property type="match status" value="1"/>
</dbReference>
<name>A0A6C0EAZ0_9ZZZZ</name>
<dbReference type="AlphaFoldDB" id="A0A6C0EAZ0"/>
<evidence type="ECO:0000256" key="3">
    <source>
        <dbReference type="ARBA" id="ARBA00023211"/>
    </source>
</evidence>
<evidence type="ECO:0000256" key="2">
    <source>
        <dbReference type="ARBA" id="ARBA00022801"/>
    </source>
</evidence>
<keyword evidence="1" id="KW-0479">Metal-binding</keyword>
<organism evidence="4">
    <name type="scientific">viral metagenome</name>
    <dbReference type="NCBI Taxonomy" id="1070528"/>
    <lineage>
        <taxon>unclassified sequences</taxon>
        <taxon>metagenomes</taxon>
        <taxon>organismal metagenomes</taxon>
    </lineage>
</organism>
<sequence>MALRFSDLLLVCTNAGQRHYGVAKSAFETESIVREPIANNLLAEGNVLSVYDNPIEEKQLKNDDFHEKKYWTKHMSDTKIYDDLYETCLSCERPLVIGGDHSIGQATVLGSLARSAESDEHVYVLWIDAHTDINTYDKSITKNHHGMPLAGVIGLEKPWTNVEPVLLPALLPTSRLLYFGARDIDEFEHHVVKDLNIFHTRDLEIMICKLKQIINTDPAAIFHISWDVDSLDPKYFNSTGVLANDGLKPSELVKLFRWINVNLYVTAMDIVEANWDLGNAEKSKKTFVTIINSMFDDIELEDTFDEKLLI</sequence>
<keyword evidence="2" id="KW-0378">Hydrolase</keyword>
<dbReference type="PANTHER" id="PTHR43782:SF3">
    <property type="entry name" value="ARGINASE"/>
    <property type="match status" value="1"/>
</dbReference>
<reference evidence="4" key="1">
    <citation type="journal article" date="2020" name="Nature">
        <title>Giant virus diversity and host interactions through global metagenomics.</title>
        <authorList>
            <person name="Schulz F."/>
            <person name="Roux S."/>
            <person name="Paez-Espino D."/>
            <person name="Jungbluth S."/>
            <person name="Walsh D.A."/>
            <person name="Denef V.J."/>
            <person name="McMahon K.D."/>
            <person name="Konstantinidis K.T."/>
            <person name="Eloe-Fadrosh E.A."/>
            <person name="Kyrpides N.C."/>
            <person name="Woyke T."/>
        </authorList>
    </citation>
    <scope>NUCLEOTIDE SEQUENCE</scope>
    <source>
        <strain evidence="4">GVMAG-M-3300023179-27</strain>
    </source>
</reference>
<dbReference type="InterPro" id="IPR023696">
    <property type="entry name" value="Ureohydrolase_dom_sf"/>
</dbReference>
<dbReference type="GO" id="GO:0005737">
    <property type="term" value="C:cytoplasm"/>
    <property type="evidence" value="ECO:0007669"/>
    <property type="project" value="TreeGrafter"/>
</dbReference>